<feature type="region of interest" description="Disordered" evidence="11">
    <location>
        <begin position="1"/>
        <end position="22"/>
    </location>
</feature>
<keyword evidence="13" id="KW-1185">Reference proteome</keyword>
<name>A0ABV2SL29_9GAMM</name>
<organism evidence="12 13">
    <name type="scientific">Endozoicomonas lisbonensis</name>
    <dbReference type="NCBI Taxonomy" id="3120522"/>
    <lineage>
        <taxon>Bacteria</taxon>
        <taxon>Pseudomonadati</taxon>
        <taxon>Pseudomonadota</taxon>
        <taxon>Gammaproteobacteria</taxon>
        <taxon>Oceanospirillales</taxon>
        <taxon>Endozoicomonadaceae</taxon>
        <taxon>Endozoicomonas</taxon>
    </lineage>
</organism>
<feature type="compositionally biased region" description="Basic and acidic residues" evidence="11">
    <location>
        <begin position="8"/>
        <end position="22"/>
    </location>
</feature>
<evidence type="ECO:0000256" key="4">
    <source>
        <dbReference type="ARBA" id="ARBA00022490"/>
    </source>
</evidence>
<keyword evidence="8" id="KW-0067">ATP-binding</keyword>
<dbReference type="SUPFAM" id="SSF52540">
    <property type="entry name" value="P-loop containing nucleoside triphosphate hydrolases"/>
    <property type="match status" value="1"/>
</dbReference>
<comment type="subcellular location">
    <subcellularLocation>
        <location evidence="1">Cytoplasm</location>
    </subcellularLocation>
</comment>
<dbReference type="EMBL" id="JBEWTB010000002">
    <property type="protein sequence ID" value="MET4757618.1"/>
    <property type="molecule type" value="Genomic_DNA"/>
</dbReference>
<evidence type="ECO:0000256" key="5">
    <source>
        <dbReference type="ARBA" id="ARBA00022694"/>
    </source>
</evidence>
<sequence>MSRTMRKSTQDKAMQEKAMQKNVHKEQVDLLIDDEDAMVKLGTSLAEATEGEAIIYLQGDLGAGKTTLCRGILRHFGHQGAVKSPTYTLVEPYNVNGQLVYHFDLYRLADPEELEFIGGRDYFSEAGVCLIEWPCRGAGALPDADLEVRLDYNLPGRKATIVAGTTRGVTMLARMQEGKCQ</sequence>
<evidence type="ECO:0000256" key="9">
    <source>
        <dbReference type="ARBA" id="ARBA00022842"/>
    </source>
</evidence>
<dbReference type="Gene3D" id="3.40.50.300">
    <property type="entry name" value="P-loop containing nucleotide triphosphate hydrolases"/>
    <property type="match status" value="1"/>
</dbReference>
<evidence type="ECO:0000256" key="6">
    <source>
        <dbReference type="ARBA" id="ARBA00022723"/>
    </source>
</evidence>
<dbReference type="InterPro" id="IPR027417">
    <property type="entry name" value="P-loop_NTPase"/>
</dbReference>
<keyword evidence="6" id="KW-0479">Metal-binding</keyword>
<keyword evidence="7" id="KW-0547">Nucleotide-binding</keyword>
<evidence type="ECO:0000256" key="3">
    <source>
        <dbReference type="ARBA" id="ARBA00019010"/>
    </source>
</evidence>
<evidence type="ECO:0000256" key="7">
    <source>
        <dbReference type="ARBA" id="ARBA00022741"/>
    </source>
</evidence>
<keyword evidence="5" id="KW-0819">tRNA processing</keyword>
<proteinExistence type="inferred from homology"/>
<dbReference type="NCBIfam" id="TIGR00150">
    <property type="entry name" value="T6A_YjeE"/>
    <property type="match status" value="1"/>
</dbReference>
<evidence type="ECO:0000313" key="12">
    <source>
        <dbReference type="EMBL" id="MET4757618.1"/>
    </source>
</evidence>
<reference evidence="12 13" key="1">
    <citation type="submission" date="2024-06" db="EMBL/GenBank/DDBJ databases">
        <title>Genomic Encyclopedia of Type Strains, Phase V (KMG-V): Genome sequencing to study the core and pangenomes of soil and plant-associated prokaryotes.</title>
        <authorList>
            <person name="Whitman W."/>
        </authorList>
    </citation>
    <scope>NUCLEOTIDE SEQUENCE [LARGE SCALE GENOMIC DNA]</scope>
    <source>
        <strain evidence="12 13">NE40</strain>
    </source>
</reference>
<dbReference type="PANTHER" id="PTHR33540">
    <property type="entry name" value="TRNA THREONYLCARBAMOYLADENOSINE BIOSYNTHESIS PROTEIN TSAE"/>
    <property type="match status" value="1"/>
</dbReference>
<evidence type="ECO:0000313" key="13">
    <source>
        <dbReference type="Proteomes" id="UP001549366"/>
    </source>
</evidence>
<gene>
    <name evidence="12" type="ORF">V5J35_002810</name>
</gene>
<protein>
    <recommendedName>
        <fullName evidence="3">tRNA threonylcarbamoyladenosine biosynthesis protein TsaE</fullName>
    </recommendedName>
    <alternativeName>
        <fullName evidence="10">t(6)A37 threonylcarbamoyladenosine biosynthesis protein TsaE</fullName>
    </alternativeName>
</protein>
<dbReference type="InterPro" id="IPR003442">
    <property type="entry name" value="T6A_TsaE"/>
</dbReference>
<evidence type="ECO:0000256" key="10">
    <source>
        <dbReference type="ARBA" id="ARBA00032441"/>
    </source>
</evidence>
<evidence type="ECO:0000256" key="11">
    <source>
        <dbReference type="SAM" id="MobiDB-lite"/>
    </source>
</evidence>
<keyword evidence="9" id="KW-0460">Magnesium</keyword>
<dbReference type="PANTHER" id="PTHR33540:SF2">
    <property type="entry name" value="TRNA THREONYLCARBAMOYLADENOSINE BIOSYNTHESIS PROTEIN TSAE"/>
    <property type="match status" value="1"/>
</dbReference>
<dbReference type="Proteomes" id="UP001549366">
    <property type="component" value="Unassembled WGS sequence"/>
</dbReference>
<comment type="caution">
    <text evidence="12">The sequence shown here is derived from an EMBL/GenBank/DDBJ whole genome shotgun (WGS) entry which is preliminary data.</text>
</comment>
<dbReference type="Pfam" id="PF02367">
    <property type="entry name" value="TsaE"/>
    <property type="match status" value="1"/>
</dbReference>
<comment type="similarity">
    <text evidence="2">Belongs to the TsaE family.</text>
</comment>
<evidence type="ECO:0000256" key="8">
    <source>
        <dbReference type="ARBA" id="ARBA00022840"/>
    </source>
</evidence>
<accession>A0ABV2SL29</accession>
<evidence type="ECO:0000256" key="2">
    <source>
        <dbReference type="ARBA" id="ARBA00007599"/>
    </source>
</evidence>
<evidence type="ECO:0000256" key="1">
    <source>
        <dbReference type="ARBA" id="ARBA00004496"/>
    </source>
</evidence>
<keyword evidence="4" id="KW-0963">Cytoplasm</keyword>